<dbReference type="EMBL" id="FJOG01000025">
    <property type="protein sequence ID" value="CZR64164.1"/>
    <property type="molecule type" value="Genomic_DNA"/>
</dbReference>
<dbReference type="GO" id="GO:0030915">
    <property type="term" value="C:Smc5-Smc6 complex"/>
    <property type="evidence" value="ECO:0007669"/>
    <property type="project" value="UniProtKB-UniRule"/>
</dbReference>
<keyword evidence="11 15" id="KW-0862">Zinc</keyword>
<dbReference type="GO" id="GO:0008270">
    <property type="term" value="F:zinc ion binding"/>
    <property type="evidence" value="ECO:0007669"/>
    <property type="project" value="UniProtKB-KW"/>
</dbReference>
<reference evidence="18 19" key="1">
    <citation type="submission" date="2016-03" db="EMBL/GenBank/DDBJ databases">
        <authorList>
            <person name="Ploux O."/>
        </authorList>
    </citation>
    <scope>NUCLEOTIDE SEQUENCE [LARGE SCALE GENOMIC DNA]</scope>
    <source>
        <strain evidence="18 19">UAMH 11012</strain>
    </source>
</reference>
<keyword evidence="19" id="KW-1185">Reference proteome</keyword>
<feature type="domain" description="Non-structural maintenance of chromosomes element 1 RING C4HC3-type" evidence="17">
    <location>
        <begin position="232"/>
        <end position="272"/>
    </location>
</feature>
<dbReference type="InterPro" id="IPR013083">
    <property type="entry name" value="Znf_RING/FYVE/PHD"/>
</dbReference>
<dbReference type="AlphaFoldDB" id="A0A1L7XGL7"/>
<comment type="function">
    <text evidence="15">Acts in a DNA repair pathway for removal of UV-induced DNA damage that is distinct from classical nucleotide excision repair and in repair of ionizing radiation damage. Functions in homologous recombination repair of DNA double strand breaks and in recovery of stalled replication forks.</text>
</comment>
<keyword evidence="9 15" id="KW-0863">Zinc-finger</keyword>
<name>A0A1L7XGL7_9HELO</name>
<feature type="region of interest" description="Disordered" evidence="16">
    <location>
        <begin position="148"/>
        <end position="174"/>
    </location>
</feature>
<evidence type="ECO:0000256" key="7">
    <source>
        <dbReference type="ARBA" id="ARBA00022723"/>
    </source>
</evidence>
<dbReference type="GO" id="GO:0005634">
    <property type="term" value="C:nucleus"/>
    <property type="evidence" value="ECO:0007669"/>
    <property type="project" value="UniProtKB-SubCell"/>
</dbReference>
<dbReference type="Gene3D" id="1.10.10.10">
    <property type="entry name" value="Winged helix-like DNA-binding domain superfamily/Winged helix DNA-binding domain"/>
    <property type="match status" value="1"/>
</dbReference>
<evidence type="ECO:0000256" key="5">
    <source>
        <dbReference type="ARBA" id="ARBA00019422"/>
    </source>
</evidence>
<keyword evidence="12 15" id="KW-0233">DNA recombination</keyword>
<sequence length="386" mass="43775">MSDAGDVAQYNDGNRAFLQSFLARGTLTMEEAKPMIAAILSIQAKERGERVVKPDDVTKADLDYFIEAAAEAISPLDYEIRSTQHQVSRDRVWALVNSVSDPLTQLSTIHTADEIYYIKRFLDAMFDTYNTKRREVMAVNDMQALETKLRKGSARQSNGGAGTQPQGSDKGLTTSETEKLLRSLIDEKWILRGSKSGYYTLTPRALMELRSWLVDTYNDPDEPDEWQKIKFCMACKDIVTIGQRCADLECNARLHNICEGFWTRRDKTCPKCKTAWDGKHFVGPKAITTRDDQLRAKRSSGVGKRRRADVDEDENSNNGGEGPSGRRRRTQIEEEPEEEDEEEEEPDEEPEDEEPEEEHSPIRNRGSRRKSNHVVEEEASASGSDE</sequence>
<keyword evidence="14 15" id="KW-0539">Nucleus</keyword>
<evidence type="ECO:0000256" key="11">
    <source>
        <dbReference type="ARBA" id="ARBA00022833"/>
    </source>
</evidence>
<keyword evidence="7 15" id="KW-0479">Metal-binding</keyword>
<evidence type="ECO:0000259" key="17">
    <source>
        <dbReference type="Pfam" id="PF08746"/>
    </source>
</evidence>
<evidence type="ECO:0000256" key="13">
    <source>
        <dbReference type="ARBA" id="ARBA00023204"/>
    </source>
</evidence>
<dbReference type="Proteomes" id="UP000184330">
    <property type="component" value="Unassembled WGS sequence"/>
</dbReference>
<accession>A0A1L7XGL7</accession>
<dbReference type="STRING" id="576137.A0A1L7XGL7"/>
<feature type="compositionally biased region" description="Acidic residues" evidence="16">
    <location>
        <begin position="333"/>
        <end position="357"/>
    </location>
</feature>
<dbReference type="PANTHER" id="PTHR20973:SF0">
    <property type="entry name" value="NON-STRUCTURAL MAINTENANCE OF CHROMOSOMES ELEMENT 1 HOMOLOG"/>
    <property type="match status" value="1"/>
</dbReference>
<dbReference type="InterPro" id="IPR011513">
    <property type="entry name" value="Nse1"/>
</dbReference>
<evidence type="ECO:0000313" key="19">
    <source>
        <dbReference type="Proteomes" id="UP000184330"/>
    </source>
</evidence>
<dbReference type="Pfam" id="PF07574">
    <property type="entry name" value="SMC_Nse1"/>
    <property type="match status" value="1"/>
</dbReference>
<comment type="subcellular location">
    <subcellularLocation>
        <location evidence="2 15">Nucleus</location>
    </subcellularLocation>
</comment>
<dbReference type="InterPro" id="IPR014857">
    <property type="entry name" value="Nse1_RING_C4HC3-type"/>
</dbReference>
<feature type="region of interest" description="Disordered" evidence="16">
    <location>
        <begin position="288"/>
        <end position="386"/>
    </location>
</feature>
<comment type="catalytic activity">
    <reaction evidence="1 15">
        <text>S-ubiquitinyl-[E2 ubiquitin-conjugating enzyme]-L-cysteine + [acceptor protein]-L-lysine = [E2 ubiquitin-conjugating enzyme]-L-cysteine + N(6)-ubiquitinyl-[acceptor protein]-L-lysine.</text>
        <dbReference type="EC" id="2.3.2.27"/>
    </reaction>
</comment>
<evidence type="ECO:0000256" key="8">
    <source>
        <dbReference type="ARBA" id="ARBA00022763"/>
    </source>
</evidence>
<dbReference type="SUPFAM" id="SSF57850">
    <property type="entry name" value="RING/U-box"/>
    <property type="match status" value="1"/>
</dbReference>
<dbReference type="GO" id="GO:0061630">
    <property type="term" value="F:ubiquitin protein ligase activity"/>
    <property type="evidence" value="ECO:0007669"/>
    <property type="project" value="UniProtKB-EC"/>
</dbReference>
<dbReference type="OrthoDB" id="185455at2759"/>
<evidence type="ECO:0000256" key="15">
    <source>
        <dbReference type="RuleBase" id="RU368018"/>
    </source>
</evidence>
<feature type="compositionally biased region" description="Polar residues" evidence="16">
    <location>
        <begin position="154"/>
        <end position="174"/>
    </location>
</feature>
<comment type="subunit">
    <text evidence="15">Component of the Smc5-Smc6 complex.</text>
</comment>
<evidence type="ECO:0000256" key="16">
    <source>
        <dbReference type="SAM" id="MobiDB-lite"/>
    </source>
</evidence>
<gene>
    <name evidence="18" type="ORF">PAC_14061</name>
</gene>
<keyword evidence="6 15" id="KW-0808">Transferase</keyword>
<organism evidence="18 19">
    <name type="scientific">Phialocephala subalpina</name>
    <dbReference type="NCBI Taxonomy" id="576137"/>
    <lineage>
        <taxon>Eukaryota</taxon>
        <taxon>Fungi</taxon>
        <taxon>Dikarya</taxon>
        <taxon>Ascomycota</taxon>
        <taxon>Pezizomycotina</taxon>
        <taxon>Leotiomycetes</taxon>
        <taxon>Helotiales</taxon>
        <taxon>Mollisiaceae</taxon>
        <taxon>Phialocephala</taxon>
        <taxon>Phialocephala fortinii species complex</taxon>
    </lineage>
</organism>
<dbReference type="Gene3D" id="3.30.40.10">
    <property type="entry name" value="Zinc/RING finger domain, C3HC4 (zinc finger)"/>
    <property type="match status" value="1"/>
</dbReference>
<evidence type="ECO:0000256" key="9">
    <source>
        <dbReference type="ARBA" id="ARBA00022771"/>
    </source>
</evidence>
<dbReference type="InterPro" id="IPR036388">
    <property type="entry name" value="WH-like_DNA-bd_sf"/>
</dbReference>
<evidence type="ECO:0000313" key="18">
    <source>
        <dbReference type="EMBL" id="CZR64164.1"/>
    </source>
</evidence>
<evidence type="ECO:0000256" key="2">
    <source>
        <dbReference type="ARBA" id="ARBA00004123"/>
    </source>
</evidence>
<dbReference type="EC" id="2.3.2.27" evidence="4 15"/>
<evidence type="ECO:0000256" key="14">
    <source>
        <dbReference type="ARBA" id="ARBA00023242"/>
    </source>
</evidence>
<dbReference type="PANTHER" id="PTHR20973">
    <property type="entry name" value="NON-SMC ELEMENT 1-RELATED"/>
    <property type="match status" value="1"/>
</dbReference>
<evidence type="ECO:0000256" key="12">
    <source>
        <dbReference type="ARBA" id="ARBA00023172"/>
    </source>
</evidence>
<proteinExistence type="inferred from homology"/>
<keyword evidence="8 15" id="KW-0227">DNA damage</keyword>
<protein>
    <recommendedName>
        <fullName evidence="5 15">Non-structural maintenance of chromosomes element 1 homolog</fullName>
        <ecNumber evidence="4 15">2.3.2.27</ecNumber>
    </recommendedName>
</protein>
<dbReference type="Pfam" id="PF08746">
    <property type="entry name" value="zf-RING-like"/>
    <property type="match status" value="1"/>
</dbReference>
<dbReference type="Gene3D" id="3.90.1150.220">
    <property type="match status" value="1"/>
</dbReference>
<dbReference type="CDD" id="cd16493">
    <property type="entry name" value="RING-CH-C4HC3_NSE1"/>
    <property type="match status" value="1"/>
</dbReference>
<evidence type="ECO:0000256" key="4">
    <source>
        <dbReference type="ARBA" id="ARBA00012483"/>
    </source>
</evidence>
<evidence type="ECO:0000256" key="3">
    <source>
        <dbReference type="ARBA" id="ARBA00010258"/>
    </source>
</evidence>
<evidence type="ECO:0000256" key="6">
    <source>
        <dbReference type="ARBA" id="ARBA00022679"/>
    </source>
</evidence>
<keyword evidence="13 15" id="KW-0234">DNA repair</keyword>
<evidence type="ECO:0000256" key="10">
    <source>
        <dbReference type="ARBA" id="ARBA00022786"/>
    </source>
</evidence>
<dbReference type="GO" id="GO:0000724">
    <property type="term" value="P:double-strand break repair via homologous recombination"/>
    <property type="evidence" value="ECO:0007669"/>
    <property type="project" value="TreeGrafter"/>
</dbReference>
<keyword evidence="10 15" id="KW-0833">Ubl conjugation pathway</keyword>
<evidence type="ECO:0000256" key="1">
    <source>
        <dbReference type="ARBA" id="ARBA00000900"/>
    </source>
</evidence>
<comment type="similarity">
    <text evidence="3 15">Belongs to the NSE1 family.</text>
</comment>